<evidence type="ECO:0000256" key="3">
    <source>
        <dbReference type="ARBA" id="ARBA00009284"/>
    </source>
</evidence>
<accession>A0ABR7Z7I5</accession>
<comment type="caution">
    <text evidence="8">The sequence shown here is derived from an EMBL/GenBank/DDBJ whole genome shotgun (WGS) entry which is preliminary data.</text>
</comment>
<comment type="pathway">
    <text evidence="2">Glycan metabolism; osmoregulated periplasmic glucan (OPG) biosynthesis.</text>
</comment>
<organism evidence="8 9">
    <name type="scientific">Pseudomonas typographi</name>
    <dbReference type="NCBI Taxonomy" id="2715964"/>
    <lineage>
        <taxon>Bacteria</taxon>
        <taxon>Pseudomonadati</taxon>
        <taxon>Pseudomonadota</taxon>
        <taxon>Gammaproteobacteria</taxon>
        <taxon>Pseudomonadales</taxon>
        <taxon>Pseudomonadaceae</taxon>
        <taxon>Pseudomonas</taxon>
    </lineage>
</organism>
<keyword evidence="5" id="KW-0574">Periplasm</keyword>
<evidence type="ECO:0000256" key="6">
    <source>
        <dbReference type="SAM" id="SignalP"/>
    </source>
</evidence>
<evidence type="ECO:0000256" key="5">
    <source>
        <dbReference type="ARBA" id="ARBA00022764"/>
    </source>
</evidence>
<comment type="similarity">
    <text evidence="3">Belongs to the OpgD/OpgG family.</text>
</comment>
<gene>
    <name evidence="8" type="ORF">HAQ05_22505</name>
</gene>
<dbReference type="InterPro" id="IPR014718">
    <property type="entry name" value="GH-type_carb-bd"/>
</dbReference>
<dbReference type="Pfam" id="PF04349">
    <property type="entry name" value="MdoG"/>
    <property type="match status" value="1"/>
</dbReference>
<evidence type="ECO:0000259" key="7">
    <source>
        <dbReference type="Pfam" id="PF04349"/>
    </source>
</evidence>
<dbReference type="InterPro" id="IPR014438">
    <property type="entry name" value="Glucan_biosyn_MdoG/MdoD"/>
</dbReference>
<dbReference type="PANTHER" id="PTHR30504">
    <property type="entry name" value="GLUCANS BIOSYNTHESIS PROTEIN"/>
    <property type="match status" value="1"/>
</dbReference>
<name>A0ABR7Z7I5_9PSED</name>
<evidence type="ECO:0000256" key="2">
    <source>
        <dbReference type="ARBA" id="ARBA00005001"/>
    </source>
</evidence>
<dbReference type="InterPro" id="IPR013783">
    <property type="entry name" value="Ig-like_fold"/>
</dbReference>
<dbReference type="PANTHER" id="PTHR30504:SF3">
    <property type="entry name" value="GLUCANS BIOSYNTHESIS PROTEIN D"/>
    <property type="match status" value="1"/>
</dbReference>
<dbReference type="Gene3D" id="2.60.40.10">
    <property type="entry name" value="Immunoglobulins"/>
    <property type="match status" value="1"/>
</dbReference>
<dbReference type="SUPFAM" id="SSF81296">
    <property type="entry name" value="E set domains"/>
    <property type="match status" value="1"/>
</dbReference>
<evidence type="ECO:0000256" key="4">
    <source>
        <dbReference type="ARBA" id="ARBA00022729"/>
    </source>
</evidence>
<evidence type="ECO:0000313" key="9">
    <source>
        <dbReference type="Proteomes" id="UP000805841"/>
    </source>
</evidence>
<proteinExistence type="inferred from homology"/>
<dbReference type="PIRSF" id="PIRSF006281">
    <property type="entry name" value="MdoG"/>
    <property type="match status" value="1"/>
</dbReference>
<protein>
    <submittedName>
        <fullName evidence="8">Glucan biosynthesis protein D</fullName>
    </submittedName>
</protein>
<dbReference type="RefSeq" id="WP_190424746.1">
    <property type="nucleotide sequence ID" value="NZ_JAAOCA010000035.1"/>
</dbReference>
<keyword evidence="9" id="KW-1185">Reference proteome</keyword>
<sequence>MHRRSLLKASMALAAYTGLSSTSFFTAQALAAEPADGDIEFFDFDTLKKLAKDLAGKAYIDRKQVLPPTLANLEPLNFNAIRYDAEHSLWNENKGRQIDVQFFHVGMGFKTPVRMYSVDSKSKQAREIHFRPELFNYRDSGVDEAQLKGKADLGFAGFRLFKAPELARNDIVSFVGASYFRAIDKNRQYGLSARGLAVNTYAGGPEEFPDFTRFWFEAPSTPNGSRCVVYALLESPSVTGAYRFDIDCQAEQVVMDVQMQVYARTAIKQLGITPMTSMFSCGTNERRMCDTLHPQIHDSDRLAMWRGNGEWVCRPLNNPLRIQFNAFEDKDPKGFGLVQTDRAFETYEDTIDQYDKRPSLWVEPTTAWGEGSVDMMEMPTTGETLDNIVVFWTPKQPIKAGDTLGFGYKLYWAPLPPVSTPLARVHATRTGMGGFREGWAPGEHYPEVWARRFAVDFAGGGIEHLPTQAVAGNLTTIPDIEPVITASNGKVQDFQIIQLPNIKGVRVLFDWYPTNDSVEPVNLRGFIRTGARTLSETWLYQYFPPAPGKRKYVYE</sequence>
<feature type="domain" description="Glucan biosynthesis periplasmic MdoG C-terminal" evidence="7">
    <location>
        <begin position="42"/>
        <end position="542"/>
    </location>
</feature>
<keyword evidence="4 6" id="KW-0732">Signal</keyword>
<dbReference type="SUPFAM" id="SSF74650">
    <property type="entry name" value="Galactose mutarotase-like"/>
    <property type="match status" value="1"/>
</dbReference>
<feature type="chain" id="PRO_5046500999" evidence="6">
    <location>
        <begin position="32"/>
        <end position="555"/>
    </location>
</feature>
<evidence type="ECO:0000313" key="8">
    <source>
        <dbReference type="EMBL" id="MBD1601452.1"/>
    </source>
</evidence>
<dbReference type="InterPro" id="IPR011013">
    <property type="entry name" value="Gal_mutarotase_sf_dom"/>
</dbReference>
<dbReference type="Gene3D" id="2.70.98.10">
    <property type="match status" value="1"/>
</dbReference>
<reference evidence="8 9" key="1">
    <citation type="journal article" date="2020" name="Insects">
        <title>Bacteria Belonging to Pseudomonas typographi sp. nov. from the Bark Beetle Ips typographus Have Genomic Potential to Aid in the Host Ecology.</title>
        <authorList>
            <person name="Peral-Aranega E."/>
            <person name="Saati-Santamaria Z."/>
            <person name="Kolarik M."/>
            <person name="Rivas R."/>
            <person name="Garcia-Fraile P."/>
        </authorList>
    </citation>
    <scope>NUCLEOTIDE SEQUENCE [LARGE SCALE GENOMIC DNA]</scope>
    <source>
        <strain evidence="8 9">CA3A</strain>
    </source>
</reference>
<comment type="subcellular location">
    <subcellularLocation>
        <location evidence="1">Periplasm</location>
    </subcellularLocation>
</comment>
<dbReference type="InterPro" id="IPR014756">
    <property type="entry name" value="Ig_E-set"/>
</dbReference>
<dbReference type="Proteomes" id="UP000805841">
    <property type="component" value="Unassembled WGS sequence"/>
</dbReference>
<evidence type="ECO:0000256" key="1">
    <source>
        <dbReference type="ARBA" id="ARBA00004418"/>
    </source>
</evidence>
<dbReference type="InterPro" id="IPR007444">
    <property type="entry name" value="Glucan_biosyn_MdoG_C"/>
</dbReference>
<dbReference type="EMBL" id="JAAOCA010000035">
    <property type="protein sequence ID" value="MBD1601452.1"/>
    <property type="molecule type" value="Genomic_DNA"/>
</dbReference>
<feature type="signal peptide" evidence="6">
    <location>
        <begin position="1"/>
        <end position="31"/>
    </location>
</feature>